<evidence type="ECO:0000256" key="6">
    <source>
        <dbReference type="ARBA" id="ARBA00035687"/>
    </source>
</evidence>
<gene>
    <name evidence="7" type="primary">rpmE</name>
    <name evidence="8" type="ORF">HEPPS_02730</name>
</gene>
<name>A0A0G7ZN32_9MOLU</name>
<dbReference type="Proteomes" id="UP000242141">
    <property type="component" value="Unassembled WGS sequence"/>
</dbReference>
<dbReference type="SUPFAM" id="SSF143800">
    <property type="entry name" value="L28p-like"/>
    <property type="match status" value="1"/>
</dbReference>
<comment type="function">
    <text evidence="7">Binds the 23S rRNA.</text>
</comment>
<dbReference type="InterPro" id="IPR002150">
    <property type="entry name" value="Ribosomal_bL31"/>
</dbReference>
<evidence type="ECO:0000256" key="5">
    <source>
        <dbReference type="ARBA" id="ARBA00023274"/>
    </source>
</evidence>
<evidence type="ECO:0000256" key="1">
    <source>
        <dbReference type="ARBA" id="ARBA00009296"/>
    </source>
</evidence>
<evidence type="ECO:0000313" key="9">
    <source>
        <dbReference type="Proteomes" id="UP000242141"/>
    </source>
</evidence>
<proteinExistence type="inferred from homology"/>
<comment type="caution">
    <text evidence="7">Lacks conserved residue(s) required for the propagation of feature annotation.</text>
</comment>
<dbReference type="GO" id="GO:0005840">
    <property type="term" value="C:ribosome"/>
    <property type="evidence" value="ECO:0007669"/>
    <property type="project" value="UniProtKB-KW"/>
</dbReference>
<evidence type="ECO:0000256" key="2">
    <source>
        <dbReference type="ARBA" id="ARBA00022730"/>
    </source>
</evidence>
<dbReference type="GO" id="GO:0019843">
    <property type="term" value="F:rRNA binding"/>
    <property type="evidence" value="ECO:0007669"/>
    <property type="project" value="UniProtKB-KW"/>
</dbReference>
<evidence type="ECO:0000313" key="8">
    <source>
        <dbReference type="EMBL" id="CRX37068.1"/>
    </source>
</evidence>
<dbReference type="GO" id="GO:0006412">
    <property type="term" value="P:translation"/>
    <property type="evidence" value="ECO:0007669"/>
    <property type="project" value="UniProtKB-UniRule"/>
</dbReference>
<dbReference type="NCBIfam" id="TIGR00105">
    <property type="entry name" value="L31"/>
    <property type="match status" value="1"/>
</dbReference>
<keyword evidence="3 7" id="KW-0694">RNA-binding</keyword>
<accession>A0A0G7ZN32</accession>
<dbReference type="PROSITE" id="PS01143">
    <property type="entry name" value="RIBOSOMAL_L31"/>
    <property type="match status" value="1"/>
</dbReference>
<keyword evidence="5 7" id="KW-0687">Ribonucleoprotein</keyword>
<dbReference type="InterPro" id="IPR034704">
    <property type="entry name" value="Ribosomal_bL28/bL31-like_sf"/>
</dbReference>
<dbReference type="HAMAP" id="MF_00501">
    <property type="entry name" value="Ribosomal_bL31_1"/>
    <property type="match status" value="1"/>
</dbReference>
<keyword evidence="4 7" id="KW-0689">Ribosomal protein</keyword>
<keyword evidence="2 7" id="KW-0699">rRNA-binding</keyword>
<comment type="similarity">
    <text evidence="1 7">Belongs to the bacterial ribosomal protein bL31 family. Type A subfamily.</text>
</comment>
<evidence type="ECO:0000256" key="3">
    <source>
        <dbReference type="ARBA" id="ARBA00022884"/>
    </source>
</evidence>
<dbReference type="Pfam" id="PF01197">
    <property type="entry name" value="Ribosomal_L31"/>
    <property type="match status" value="1"/>
</dbReference>
<dbReference type="Gene3D" id="4.10.830.30">
    <property type="entry name" value="Ribosomal protein L31"/>
    <property type="match status" value="1"/>
</dbReference>
<dbReference type="GO" id="GO:1990904">
    <property type="term" value="C:ribonucleoprotein complex"/>
    <property type="evidence" value="ECO:0007669"/>
    <property type="project" value="UniProtKB-KW"/>
</dbReference>
<sequence>MKKELHPEYYKIVVKCSTCGSEFTVNSTKKHLQIDVCSKCHPFYTGKMGANIKAGRIDRFNKRVSQTKK</sequence>
<protein>
    <recommendedName>
        <fullName evidence="6 7">Large ribosomal subunit protein bL31</fullName>
    </recommendedName>
</protein>
<comment type="subunit">
    <text evidence="7">Part of the 50S ribosomal subunit.</text>
</comment>
<dbReference type="NCBIfam" id="NF000612">
    <property type="entry name" value="PRK00019.1"/>
    <property type="match status" value="1"/>
</dbReference>
<evidence type="ECO:0000256" key="4">
    <source>
        <dbReference type="ARBA" id="ARBA00022980"/>
    </source>
</evidence>
<dbReference type="PANTHER" id="PTHR33280:SF1">
    <property type="entry name" value="LARGE RIBOSOMAL SUBUNIT PROTEIN BL31C"/>
    <property type="match status" value="1"/>
</dbReference>
<dbReference type="AlphaFoldDB" id="A0A0G7ZN32"/>
<keyword evidence="9" id="KW-1185">Reference proteome</keyword>
<reference evidence="9" key="1">
    <citation type="submission" date="2015-05" db="EMBL/GenBank/DDBJ databases">
        <authorList>
            <person name="Collingro A."/>
        </authorList>
    </citation>
    <scope>NUCLEOTIDE SEQUENCE [LARGE SCALE GENOMIC DNA]</scope>
    <source>
        <strain evidence="9">Ps</strain>
    </source>
</reference>
<dbReference type="PANTHER" id="PTHR33280">
    <property type="entry name" value="50S RIBOSOMAL PROTEIN L31, CHLOROPLASTIC"/>
    <property type="match status" value="1"/>
</dbReference>
<dbReference type="GO" id="GO:0003735">
    <property type="term" value="F:structural constituent of ribosome"/>
    <property type="evidence" value="ECO:0007669"/>
    <property type="project" value="InterPro"/>
</dbReference>
<evidence type="ECO:0000256" key="7">
    <source>
        <dbReference type="HAMAP-Rule" id="MF_00501"/>
    </source>
</evidence>
<dbReference type="InterPro" id="IPR042105">
    <property type="entry name" value="Ribosomal_bL31_sf"/>
</dbReference>
<organism evidence="8 9">
    <name type="scientific">Candidatus Hepatoplasma crinochetorum</name>
    <dbReference type="NCBI Taxonomy" id="295596"/>
    <lineage>
        <taxon>Bacteria</taxon>
        <taxon>Bacillati</taxon>
        <taxon>Mycoplasmatota</taxon>
        <taxon>Mollicutes</taxon>
        <taxon>Candidatus Hepatoplasmataceae</taxon>
        <taxon>Candidatus Hepatoplasma</taxon>
    </lineage>
</organism>
<dbReference type="PRINTS" id="PR01249">
    <property type="entry name" value="RIBOSOMALL31"/>
</dbReference>
<dbReference type="InterPro" id="IPR027491">
    <property type="entry name" value="Ribosomal_bL31_A"/>
</dbReference>
<dbReference type="EMBL" id="CWGI01000001">
    <property type="protein sequence ID" value="CRX37068.1"/>
    <property type="molecule type" value="Genomic_DNA"/>
</dbReference>